<evidence type="ECO:0000313" key="5">
    <source>
        <dbReference type="Proteomes" id="UP000285060"/>
    </source>
</evidence>
<evidence type="ECO:0000313" key="4">
    <source>
        <dbReference type="EMBL" id="RHY27528.1"/>
    </source>
</evidence>
<proteinExistence type="predicted"/>
<evidence type="ECO:0000313" key="3">
    <source>
        <dbReference type="EMBL" id="ETV96528.1"/>
    </source>
</evidence>
<feature type="region of interest" description="Disordered" evidence="2">
    <location>
        <begin position="1"/>
        <end position="55"/>
    </location>
</feature>
<feature type="region of interest" description="Disordered" evidence="2">
    <location>
        <begin position="187"/>
        <end position="249"/>
    </location>
</feature>
<evidence type="ECO:0000256" key="2">
    <source>
        <dbReference type="SAM" id="MobiDB-lite"/>
    </source>
</evidence>
<dbReference type="EMBL" id="QUSY01000755">
    <property type="protein sequence ID" value="RHY27528.1"/>
    <property type="molecule type" value="Genomic_DNA"/>
</dbReference>
<dbReference type="Proteomes" id="UP000285060">
    <property type="component" value="Unassembled WGS sequence"/>
</dbReference>
<dbReference type="OrthoDB" id="79044at2759"/>
<gene>
    <name evidence="4" type="ORF">DYB32_007216</name>
    <name evidence="3" type="ORF">H310_10242</name>
</gene>
<feature type="compositionally biased region" description="Low complexity" evidence="2">
    <location>
        <begin position="38"/>
        <end position="54"/>
    </location>
</feature>
<dbReference type="RefSeq" id="XP_008874791.1">
    <property type="nucleotide sequence ID" value="XM_008876569.1"/>
</dbReference>
<name>A0A024TR86_9STRA</name>
<dbReference type="EMBL" id="KI913976">
    <property type="protein sequence ID" value="ETV96528.1"/>
    <property type="molecule type" value="Genomic_DNA"/>
</dbReference>
<feature type="compositionally biased region" description="Low complexity" evidence="2">
    <location>
        <begin position="196"/>
        <end position="237"/>
    </location>
</feature>
<accession>A0A024TR86</accession>
<reference evidence="4 5" key="2">
    <citation type="submission" date="2018-08" db="EMBL/GenBank/DDBJ databases">
        <title>Aphanomyces genome sequencing and annotation.</title>
        <authorList>
            <person name="Minardi D."/>
            <person name="Oidtmann B."/>
            <person name="Van Der Giezen M."/>
            <person name="Studholme D.J."/>
        </authorList>
    </citation>
    <scope>NUCLEOTIDE SEQUENCE [LARGE SCALE GENOMIC DNA]</scope>
    <source>
        <strain evidence="4 5">NJM0002</strain>
    </source>
</reference>
<protein>
    <submittedName>
        <fullName evidence="3">DNA phosphorothioation-dependent restriction protein DptG</fullName>
    </submittedName>
</protein>
<dbReference type="GeneID" id="20087292"/>
<dbReference type="AlphaFoldDB" id="A0A024TR86"/>
<keyword evidence="1" id="KW-0175">Coiled coil</keyword>
<reference evidence="3" key="1">
    <citation type="submission" date="2013-12" db="EMBL/GenBank/DDBJ databases">
        <title>The Genome Sequence of Aphanomyces invadans NJM9701.</title>
        <authorList>
            <consortium name="The Broad Institute Genomics Platform"/>
            <person name="Russ C."/>
            <person name="Tyler B."/>
            <person name="van West P."/>
            <person name="Dieguez-Uribeondo J."/>
            <person name="Young S.K."/>
            <person name="Zeng Q."/>
            <person name="Gargeya S."/>
            <person name="Fitzgerald M."/>
            <person name="Abouelleil A."/>
            <person name="Alvarado L."/>
            <person name="Chapman S.B."/>
            <person name="Gainer-Dewar J."/>
            <person name="Goldberg J."/>
            <person name="Griggs A."/>
            <person name="Gujja S."/>
            <person name="Hansen M."/>
            <person name="Howarth C."/>
            <person name="Imamovic A."/>
            <person name="Ireland A."/>
            <person name="Larimer J."/>
            <person name="McCowan C."/>
            <person name="Murphy C."/>
            <person name="Pearson M."/>
            <person name="Poon T.W."/>
            <person name="Priest M."/>
            <person name="Roberts A."/>
            <person name="Saif S."/>
            <person name="Shea T."/>
            <person name="Sykes S."/>
            <person name="Wortman J."/>
            <person name="Nusbaum C."/>
            <person name="Birren B."/>
        </authorList>
    </citation>
    <scope>NUCLEOTIDE SEQUENCE [LARGE SCALE GENOMIC DNA]</scope>
    <source>
        <strain evidence="3">NJM9701</strain>
    </source>
</reference>
<feature type="coiled-coil region" evidence="1">
    <location>
        <begin position="91"/>
        <end position="163"/>
    </location>
</feature>
<evidence type="ECO:0000256" key="1">
    <source>
        <dbReference type="SAM" id="Coils"/>
    </source>
</evidence>
<sequence length="249" mass="27532">MTITALLCSDQAPPDAVGSDHQAMLHNNSPDTAGGGDTTHSQQQLSSDSSSQSKTDQKMLDYFMEFSNSSDENRKKLTRRVKHRINNKRHRQRKQVELDQLRRDVPDLERQLRGLEAVAESRRATAAQKSMWHQLAQIEKKKLDDAVEERDVLQKTIKAHEVLVALYETQLKRPDALPWLQNRPASFLPAAPPPSSNSTSPSDYPRSLTSSSGGRSSPQSASSSTSSSSAATPLQAPHDNSAARQLPRT</sequence>
<dbReference type="VEuPathDB" id="FungiDB:H310_10242"/>
<keyword evidence="5" id="KW-1185">Reference proteome</keyword>
<organism evidence="3">
    <name type="scientific">Aphanomyces invadans</name>
    <dbReference type="NCBI Taxonomy" id="157072"/>
    <lineage>
        <taxon>Eukaryota</taxon>
        <taxon>Sar</taxon>
        <taxon>Stramenopiles</taxon>
        <taxon>Oomycota</taxon>
        <taxon>Saprolegniomycetes</taxon>
        <taxon>Saprolegniales</taxon>
        <taxon>Verrucalvaceae</taxon>
        <taxon>Aphanomyces</taxon>
    </lineage>
</organism>